<accession>A0AAV4WRQ1</accession>
<dbReference type="EMBL" id="BPLQ01015016">
    <property type="protein sequence ID" value="GIY85181.1"/>
    <property type="molecule type" value="Genomic_DNA"/>
</dbReference>
<protein>
    <submittedName>
        <fullName evidence="2">Uncharacterized protein</fullName>
    </submittedName>
</protein>
<proteinExistence type="predicted"/>
<evidence type="ECO:0000313" key="3">
    <source>
        <dbReference type="Proteomes" id="UP001054837"/>
    </source>
</evidence>
<dbReference type="Proteomes" id="UP001054837">
    <property type="component" value="Unassembled WGS sequence"/>
</dbReference>
<gene>
    <name evidence="2" type="ORF">CDAR_310111</name>
</gene>
<organism evidence="2 3">
    <name type="scientific">Caerostris darwini</name>
    <dbReference type="NCBI Taxonomy" id="1538125"/>
    <lineage>
        <taxon>Eukaryota</taxon>
        <taxon>Metazoa</taxon>
        <taxon>Ecdysozoa</taxon>
        <taxon>Arthropoda</taxon>
        <taxon>Chelicerata</taxon>
        <taxon>Arachnida</taxon>
        <taxon>Araneae</taxon>
        <taxon>Araneomorphae</taxon>
        <taxon>Entelegynae</taxon>
        <taxon>Araneoidea</taxon>
        <taxon>Araneidae</taxon>
        <taxon>Caerostris</taxon>
    </lineage>
</organism>
<dbReference type="AlphaFoldDB" id="A0AAV4WRQ1"/>
<evidence type="ECO:0000313" key="2">
    <source>
        <dbReference type="EMBL" id="GIY85181.1"/>
    </source>
</evidence>
<keyword evidence="3" id="KW-1185">Reference proteome</keyword>
<evidence type="ECO:0000256" key="1">
    <source>
        <dbReference type="SAM" id="MobiDB-lite"/>
    </source>
</evidence>
<name>A0AAV4WRQ1_9ARAC</name>
<reference evidence="2 3" key="1">
    <citation type="submission" date="2021-06" db="EMBL/GenBank/DDBJ databases">
        <title>Caerostris darwini draft genome.</title>
        <authorList>
            <person name="Kono N."/>
            <person name="Arakawa K."/>
        </authorList>
    </citation>
    <scope>NUCLEOTIDE SEQUENCE [LARGE SCALE GENOMIC DNA]</scope>
</reference>
<feature type="region of interest" description="Disordered" evidence="1">
    <location>
        <begin position="1"/>
        <end position="35"/>
    </location>
</feature>
<comment type="caution">
    <text evidence="2">The sequence shown here is derived from an EMBL/GenBank/DDBJ whole genome shotgun (WGS) entry which is preliminary data.</text>
</comment>
<sequence>MNTNTQKVQNKEEVASPPPYPPKGQWNSAYDKQKKPVDRLRAKRLVTLWRRDTPLPRAGGKYVFLLLLLKKFLKARGGRFGLKTVQYKLKWIPWTEIFGTALRSFGC</sequence>